<proteinExistence type="predicted"/>
<evidence type="ECO:0000313" key="5">
    <source>
        <dbReference type="Proteomes" id="UP000008207"/>
    </source>
</evidence>
<gene>
    <name evidence="4" type="ordered locus">Mnod_3619</name>
</gene>
<dbReference type="AlphaFoldDB" id="B8IQ28"/>
<evidence type="ECO:0000256" key="2">
    <source>
        <dbReference type="ARBA" id="ARBA00023315"/>
    </source>
</evidence>
<feature type="domain" description="N-acetyltransferase" evidence="3">
    <location>
        <begin position="26"/>
        <end position="189"/>
    </location>
</feature>
<dbReference type="CDD" id="cd04301">
    <property type="entry name" value="NAT_SF"/>
    <property type="match status" value="1"/>
</dbReference>
<dbReference type="STRING" id="460265.Mnod_3619"/>
<organism evidence="4 5">
    <name type="scientific">Methylobacterium nodulans (strain LMG 21967 / CNCM I-2342 / ORS 2060)</name>
    <dbReference type="NCBI Taxonomy" id="460265"/>
    <lineage>
        <taxon>Bacteria</taxon>
        <taxon>Pseudomonadati</taxon>
        <taxon>Pseudomonadota</taxon>
        <taxon>Alphaproteobacteria</taxon>
        <taxon>Hyphomicrobiales</taxon>
        <taxon>Methylobacteriaceae</taxon>
        <taxon>Methylobacterium</taxon>
    </lineage>
</organism>
<dbReference type="EMBL" id="CP001349">
    <property type="protein sequence ID" value="ACL58528.1"/>
    <property type="molecule type" value="Genomic_DNA"/>
</dbReference>
<reference evidence="4 5" key="1">
    <citation type="submission" date="2009-01" db="EMBL/GenBank/DDBJ databases">
        <title>Complete sequence of chromosome of Methylobacterium nodulans ORS 2060.</title>
        <authorList>
            <consortium name="US DOE Joint Genome Institute"/>
            <person name="Lucas S."/>
            <person name="Copeland A."/>
            <person name="Lapidus A."/>
            <person name="Glavina del Rio T."/>
            <person name="Dalin E."/>
            <person name="Tice H."/>
            <person name="Bruce D."/>
            <person name="Goodwin L."/>
            <person name="Pitluck S."/>
            <person name="Sims D."/>
            <person name="Brettin T."/>
            <person name="Detter J.C."/>
            <person name="Han C."/>
            <person name="Larimer F."/>
            <person name="Land M."/>
            <person name="Hauser L."/>
            <person name="Kyrpides N."/>
            <person name="Ivanova N."/>
            <person name="Marx C.J."/>
            <person name="Richardson P."/>
        </authorList>
    </citation>
    <scope>NUCLEOTIDE SEQUENCE [LARGE SCALE GENOMIC DNA]</scope>
    <source>
        <strain evidence="5">LMG 21967 / CNCM I-2342 / ORS 2060</strain>
    </source>
</reference>
<dbReference type="InterPro" id="IPR016181">
    <property type="entry name" value="Acyl_CoA_acyltransferase"/>
</dbReference>
<dbReference type="PANTHER" id="PTHR43800">
    <property type="entry name" value="PEPTIDYL-LYSINE N-ACETYLTRANSFERASE YJAB"/>
    <property type="match status" value="1"/>
</dbReference>
<dbReference type="Pfam" id="PF00583">
    <property type="entry name" value="Acetyltransf_1"/>
    <property type="match status" value="1"/>
</dbReference>
<dbReference type="PROSITE" id="PS51186">
    <property type="entry name" value="GNAT"/>
    <property type="match status" value="1"/>
</dbReference>
<dbReference type="eggNOG" id="COG0454">
    <property type="taxonomic scope" value="Bacteria"/>
</dbReference>
<dbReference type="KEGG" id="mno:Mnod_3619"/>
<evidence type="ECO:0000313" key="4">
    <source>
        <dbReference type="EMBL" id="ACL58528.1"/>
    </source>
</evidence>
<dbReference type="HOGENOM" id="CLU_098254_2_0_5"/>
<dbReference type="Gene3D" id="3.40.630.30">
    <property type="match status" value="1"/>
</dbReference>
<protein>
    <submittedName>
        <fullName evidence="4">GCN5-related N-acetyltransferase</fullName>
    </submittedName>
</protein>
<dbReference type="PANTHER" id="PTHR43800:SF1">
    <property type="entry name" value="PEPTIDYL-LYSINE N-ACETYLTRANSFERASE YJAB"/>
    <property type="match status" value="1"/>
</dbReference>
<sequence length="198" mass="21428">MTPLNLDGLTPVPATHVAAIVTSLEMRARPALPEPEPPPLPLDAIGADIARYRALFDRVGAPWLWFSRRRIDDAALAAILADPAVEALALTEGGRDIGLLELDARVPGEVEIAFFGLAPEAIGQGAGRRLMTEALRRAWSRPVRRVWVHTCTFDHPGAVAFYERSGFCAFARAIEVVPDPRLSGHLPRDAAPHVPVLA</sequence>
<evidence type="ECO:0000259" key="3">
    <source>
        <dbReference type="PROSITE" id="PS51186"/>
    </source>
</evidence>
<dbReference type="SUPFAM" id="SSF55729">
    <property type="entry name" value="Acyl-CoA N-acyltransferases (Nat)"/>
    <property type="match status" value="1"/>
</dbReference>
<dbReference type="Proteomes" id="UP000008207">
    <property type="component" value="Chromosome"/>
</dbReference>
<dbReference type="GO" id="GO:0016747">
    <property type="term" value="F:acyltransferase activity, transferring groups other than amino-acyl groups"/>
    <property type="evidence" value="ECO:0007669"/>
    <property type="project" value="InterPro"/>
</dbReference>
<evidence type="ECO:0000256" key="1">
    <source>
        <dbReference type="ARBA" id="ARBA00022679"/>
    </source>
</evidence>
<name>B8IQ28_METNO</name>
<dbReference type="RefSeq" id="WP_015930184.1">
    <property type="nucleotide sequence ID" value="NC_011894.1"/>
</dbReference>
<dbReference type="InterPro" id="IPR000182">
    <property type="entry name" value="GNAT_dom"/>
</dbReference>
<keyword evidence="1 4" id="KW-0808">Transferase</keyword>
<accession>B8IQ28</accession>
<keyword evidence="5" id="KW-1185">Reference proteome</keyword>
<dbReference type="OrthoDB" id="275336at2"/>
<keyword evidence="2" id="KW-0012">Acyltransferase</keyword>